<dbReference type="GO" id="GO:0005615">
    <property type="term" value="C:extracellular space"/>
    <property type="evidence" value="ECO:0007669"/>
    <property type="project" value="TreeGrafter"/>
</dbReference>
<dbReference type="Gene3D" id="2.60.40.10">
    <property type="entry name" value="Immunoglobulins"/>
    <property type="match status" value="2"/>
</dbReference>
<accession>A0A0N4UVS9</accession>
<comment type="catalytic activity">
    <reaction evidence="10">
        <text>L-lysyl-[collagen] + L-methionyl-[collagen] + hypobromite = [collagen]-L-lysyl-N-S-L-methionyl-[collagen] + bromide + H2O + H(+)</text>
        <dbReference type="Rhea" id="RHEA:66024"/>
        <dbReference type="Rhea" id="RHEA-COMP:12751"/>
        <dbReference type="Rhea" id="RHEA-COMP:16949"/>
        <dbReference type="Rhea" id="RHEA-COMP:16951"/>
        <dbReference type="ChEBI" id="CHEBI:15377"/>
        <dbReference type="ChEBI" id="CHEBI:15378"/>
        <dbReference type="ChEBI" id="CHEBI:15858"/>
        <dbReference type="ChEBI" id="CHEBI:16044"/>
        <dbReference type="ChEBI" id="CHEBI:29250"/>
        <dbReference type="ChEBI" id="CHEBI:29969"/>
        <dbReference type="ChEBI" id="CHEBI:166867"/>
    </reaction>
    <physiologicalReaction direction="left-to-right" evidence="10">
        <dbReference type="Rhea" id="RHEA:66025"/>
    </physiologicalReaction>
</comment>
<dbReference type="PROSITE" id="PS50292">
    <property type="entry name" value="PEROXIDASE_3"/>
    <property type="match status" value="1"/>
</dbReference>
<gene>
    <name evidence="15" type="ORF">EVEC_LOCUS1268</name>
</gene>
<dbReference type="Pfam" id="PF07679">
    <property type="entry name" value="I-set"/>
    <property type="match status" value="2"/>
</dbReference>
<dbReference type="InterPro" id="IPR019791">
    <property type="entry name" value="Haem_peroxidase_animal"/>
</dbReference>
<dbReference type="GO" id="GO:0006979">
    <property type="term" value="P:response to oxidative stress"/>
    <property type="evidence" value="ECO:0007669"/>
    <property type="project" value="InterPro"/>
</dbReference>
<keyword evidence="5" id="KW-0677">Repeat</keyword>
<dbReference type="OrthoDB" id="823504at2759"/>
<dbReference type="InterPro" id="IPR037120">
    <property type="entry name" value="Haem_peroxidase_sf_animal"/>
</dbReference>
<evidence type="ECO:0000256" key="4">
    <source>
        <dbReference type="ARBA" id="ARBA00022729"/>
    </source>
</evidence>
<evidence type="ECO:0000256" key="7">
    <source>
        <dbReference type="ARBA" id="ARBA00023180"/>
    </source>
</evidence>
<dbReference type="PROSITE" id="PS51450">
    <property type="entry name" value="LRR"/>
    <property type="match status" value="1"/>
</dbReference>
<dbReference type="InterPro" id="IPR013098">
    <property type="entry name" value="Ig_I-set"/>
</dbReference>
<dbReference type="InterPro" id="IPR000372">
    <property type="entry name" value="LRRNT"/>
</dbReference>
<evidence type="ECO:0000256" key="9">
    <source>
        <dbReference type="ARBA" id="ARBA00047610"/>
    </source>
</evidence>
<protein>
    <submittedName>
        <fullName evidence="17">Peroxidase</fullName>
    </submittedName>
</protein>
<proteinExistence type="inferred from homology"/>
<evidence type="ECO:0000313" key="17">
    <source>
        <dbReference type="WBParaSite" id="EVEC_0000156001-mRNA-1"/>
    </source>
</evidence>
<dbReference type="Proteomes" id="UP000274131">
    <property type="component" value="Unassembled WGS sequence"/>
</dbReference>
<name>A0A0N4UVS9_ENTVE</name>
<dbReference type="SMART" id="SM00409">
    <property type="entry name" value="IG"/>
    <property type="match status" value="2"/>
</dbReference>
<evidence type="ECO:0000259" key="14">
    <source>
        <dbReference type="PROSITE" id="PS50835"/>
    </source>
</evidence>
<dbReference type="InterPro" id="IPR036179">
    <property type="entry name" value="Ig-like_dom_sf"/>
</dbReference>
<dbReference type="InterPro" id="IPR003598">
    <property type="entry name" value="Ig_sub2"/>
</dbReference>
<evidence type="ECO:0000256" key="8">
    <source>
        <dbReference type="ARBA" id="ARBA00047544"/>
    </source>
</evidence>
<evidence type="ECO:0000256" key="1">
    <source>
        <dbReference type="ARBA" id="ARBA00009588"/>
    </source>
</evidence>
<keyword evidence="16" id="KW-1185">Reference proteome</keyword>
<dbReference type="PROSITE" id="PS50835">
    <property type="entry name" value="IG_LIKE"/>
    <property type="match status" value="2"/>
</dbReference>
<evidence type="ECO:0000313" key="15">
    <source>
        <dbReference type="EMBL" id="VDD86125.1"/>
    </source>
</evidence>
<feature type="chain" id="PRO_5043122444" evidence="13">
    <location>
        <begin position="23"/>
        <end position="1163"/>
    </location>
</feature>
<keyword evidence="2" id="KW-0575">Peroxidase</keyword>
<dbReference type="GO" id="GO:0020037">
    <property type="term" value="F:heme binding"/>
    <property type="evidence" value="ECO:0007669"/>
    <property type="project" value="InterPro"/>
</dbReference>
<dbReference type="SMART" id="SM00408">
    <property type="entry name" value="IGc2"/>
    <property type="match status" value="2"/>
</dbReference>
<dbReference type="WBParaSite" id="EVEC_0000156001-mRNA-1">
    <property type="protein sequence ID" value="EVEC_0000156001-mRNA-1"/>
    <property type="gene ID" value="EVEC_0000156001"/>
</dbReference>
<evidence type="ECO:0000313" key="16">
    <source>
        <dbReference type="Proteomes" id="UP000274131"/>
    </source>
</evidence>
<keyword evidence="2" id="KW-0560">Oxidoreductase</keyword>
<dbReference type="STRING" id="51028.A0A0N4UVS9"/>
<evidence type="ECO:0000256" key="10">
    <source>
        <dbReference type="ARBA" id="ARBA00048396"/>
    </source>
</evidence>
<evidence type="ECO:0000256" key="11">
    <source>
        <dbReference type="ARBA" id="ARBA00048887"/>
    </source>
</evidence>
<comment type="catalytic activity">
    <reaction evidence="8">
        <text>bromide + H2O2 = hypobromite + H2O</text>
        <dbReference type="Rhea" id="RHEA:66016"/>
        <dbReference type="ChEBI" id="CHEBI:15377"/>
        <dbReference type="ChEBI" id="CHEBI:15858"/>
        <dbReference type="ChEBI" id="CHEBI:16240"/>
        <dbReference type="ChEBI" id="CHEBI:29250"/>
    </reaction>
    <physiologicalReaction direction="left-to-right" evidence="8">
        <dbReference type="Rhea" id="RHEA:66017"/>
    </physiologicalReaction>
</comment>
<dbReference type="InterPro" id="IPR007110">
    <property type="entry name" value="Ig-like_dom"/>
</dbReference>
<dbReference type="SMART" id="SM00082">
    <property type="entry name" value="LRRCT"/>
    <property type="match status" value="1"/>
</dbReference>
<dbReference type="InterPro" id="IPR003599">
    <property type="entry name" value="Ig_sub"/>
</dbReference>
<dbReference type="Pfam" id="PF13855">
    <property type="entry name" value="LRR_8"/>
    <property type="match status" value="2"/>
</dbReference>
<dbReference type="Gene3D" id="1.10.640.10">
    <property type="entry name" value="Haem peroxidase domain superfamily, animal type"/>
    <property type="match status" value="1"/>
</dbReference>
<dbReference type="PANTHER" id="PTHR11475:SF140">
    <property type="entry name" value="PEROXIDASIN HOMOLOG PXN-2"/>
    <property type="match status" value="1"/>
</dbReference>
<dbReference type="AlphaFoldDB" id="A0A0N4UVS9"/>
<keyword evidence="3" id="KW-0433">Leucine-rich repeat</keyword>
<dbReference type="SMART" id="SM00013">
    <property type="entry name" value="LRRNT"/>
    <property type="match status" value="1"/>
</dbReference>
<comment type="similarity">
    <text evidence="1">Belongs to the immunoglobulin superfamily. DCC family.</text>
</comment>
<evidence type="ECO:0000256" key="3">
    <source>
        <dbReference type="ARBA" id="ARBA00022614"/>
    </source>
</evidence>
<keyword evidence="4 13" id="KW-0732">Signal</keyword>
<dbReference type="InterPro" id="IPR001611">
    <property type="entry name" value="Leu-rich_rpt"/>
</dbReference>
<reference evidence="15 16" key="2">
    <citation type="submission" date="2018-10" db="EMBL/GenBank/DDBJ databases">
        <authorList>
            <consortium name="Pathogen Informatics"/>
        </authorList>
    </citation>
    <scope>NUCLEOTIDE SEQUENCE [LARGE SCALE GENOMIC DNA]</scope>
</reference>
<dbReference type="FunFam" id="2.60.40.10:FF:000299">
    <property type="entry name" value="protogenin isoform X2"/>
    <property type="match status" value="1"/>
</dbReference>
<dbReference type="EMBL" id="UXUI01007191">
    <property type="protein sequence ID" value="VDD86125.1"/>
    <property type="molecule type" value="Genomic_DNA"/>
</dbReference>
<dbReference type="InterPro" id="IPR010255">
    <property type="entry name" value="Haem_peroxidase_sf"/>
</dbReference>
<dbReference type="InterPro" id="IPR003591">
    <property type="entry name" value="Leu-rich_rpt_typical-subtyp"/>
</dbReference>
<dbReference type="InterPro" id="IPR000483">
    <property type="entry name" value="Cys-rich_flank_reg_C"/>
</dbReference>
<dbReference type="GO" id="GO:0004601">
    <property type="term" value="F:peroxidase activity"/>
    <property type="evidence" value="ECO:0007669"/>
    <property type="project" value="UniProtKB-KW"/>
</dbReference>
<sequence length="1163" mass="132507">MLFHLLYHFLLLLLLATDGVQLCPKQCDCNNSAVFCQRKGLRRIPANIPANTTRLDLRYNFMKRMSKADLYGLKNLETLFLTHNRLRLVDENVFDVVPNLKKFFGSENKIQLLPVLRTDKPSYLEHLDLRSNQILYLDDQFMTSLPYLQYLDLSNNQLETLPESILKSSFLKKVHIEKNPLNCDCRWLRLRKFLKGKQGKVEPLCFYPPGLRRSRLFALNDENLKCHRAIPIGSQNSLLLGSAERVDMHRGRNLDEEYSGEYELFANNTLSVDPTENYNDFQCAVDYYLHPSRQRRQLQTPSRPKFLIKPKDQSYHEGTAARIVCQGRSPSFYQYPPKRLPIKAFGHPTPKIKWFFGGRKFNFSRKHEFSNRKTTLIITPFLEIDAGRCTCTAENVFGFSEASAMIGILPSVPSQITDEPKSATASEGSMVVLRCRAVGSPQSTITWALNGKNIPIVKGNQTVSADGTTLTLAGVTKADSGVYTCMAGNIVGSMTADAGLTVAASSFKHPTNTHQKPQARKQKLSPITSPHELLKWFRFVTSAAGRLSRVREIYAESIHLKLSLQEVANKASFDILLPQTHTDTLVELTGCSVTSTRDPCVDDIGKEGYYINNDTVLKICLRTFDGQCNNREHTKWGSSHTPFRRILPPIYENGFNTPVAWDPHQLYCGYSKPNPRAVSRSVFGVNSITPHENLSSFVMQWGQFIDHDIDFIAPAVPRDVFKNGELCNRTCENANPCYNIQLLPGDPIMRPRTRHHCMEFERSSPVCGSGETSLIYGQVTYREQMNKLTSYIDGSAIYGSTEEEALKPRDLISNRGLLRYDILSQARKPYLPFDTDFKMDCKRNQSKTYSVRCFLAGDVRANEQLGLLSIHTVMMREHNRVALKLEQQNPRLDGETLYQESRKIIAAQMQHITFQHWLPKILGKDNYEKMIGPYDGYKPEVDASISNAFATAAHRHIPLRDAFFAPEIIVSDGIDPILRGLFLSTMKKPLPEQIVNQELTDKVFHKAHDAPLDLMSINIQRGRDHGLPTYTEYRKWCNLAGFKERGDLQGTIPNHIIVKLRKLYGHPGMSEIREGDSLIGPTFRCIIAEQFRRIRSGNRFWYENEGVFTPEQLNKIKKAHLARIFCDNGDEIDQIQKDAFVYVGSQLEDFEHCSDWPKIDFTP</sequence>
<keyword evidence="6" id="KW-1015">Disulfide bond</keyword>
<evidence type="ECO:0000256" key="6">
    <source>
        <dbReference type="ARBA" id="ARBA00023157"/>
    </source>
</evidence>
<evidence type="ECO:0000256" key="13">
    <source>
        <dbReference type="SAM" id="SignalP"/>
    </source>
</evidence>
<dbReference type="SUPFAM" id="SSF48726">
    <property type="entry name" value="Immunoglobulin"/>
    <property type="match status" value="2"/>
</dbReference>
<dbReference type="SMART" id="SM00369">
    <property type="entry name" value="LRR_TYP"/>
    <property type="match status" value="2"/>
</dbReference>
<reference evidence="17" key="1">
    <citation type="submission" date="2017-02" db="UniProtKB">
        <authorList>
            <consortium name="WormBaseParasite"/>
        </authorList>
    </citation>
    <scope>IDENTIFICATION</scope>
</reference>
<dbReference type="Pfam" id="PF03098">
    <property type="entry name" value="An_peroxidase"/>
    <property type="match status" value="2"/>
</dbReference>
<dbReference type="PRINTS" id="PR00457">
    <property type="entry name" value="ANPEROXIDASE"/>
</dbReference>
<dbReference type="InterPro" id="IPR013783">
    <property type="entry name" value="Ig-like_fold"/>
</dbReference>
<organism evidence="17">
    <name type="scientific">Enterobius vermicularis</name>
    <name type="common">Human pinworm</name>
    <dbReference type="NCBI Taxonomy" id="51028"/>
    <lineage>
        <taxon>Eukaryota</taxon>
        <taxon>Metazoa</taxon>
        <taxon>Ecdysozoa</taxon>
        <taxon>Nematoda</taxon>
        <taxon>Chromadorea</taxon>
        <taxon>Rhabditida</taxon>
        <taxon>Spirurina</taxon>
        <taxon>Oxyuridomorpha</taxon>
        <taxon>Oxyuroidea</taxon>
        <taxon>Oxyuridae</taxon>
        <taxon>Enterobius</taxon>
    </lineage>
</organism>
<evidence type="ECO:0000256" key="5">
    <source>
        <dbReference type="ARBA" id="ARBA00022737"/>
    </source>
</evidence>
<keyword evidence="7" id="KW-0325">Glycoprotein</keyword>
<dbReference type="SUPFAM" id="SSF52058">
    <property type="entry name" value="L domain-like"/>
    <property type="match status" value="1"/>
</dbReference>
<dbReference type="InterPro" id="IPR032675">
    <property type="entry name" value="LRR_dom_sf"/>
</dbReference>
<feature type="signal peptide" evidence="13">
    <location>
        <begin position="1"/>
        <end position="22"/>
    </location>
</feature>
<dbReference type="SUPFAM" id="SSF48113">
    <property type="entry name" value="Heme-dependent peroxidases"/>
    <property type="match status" value="1"/>
</dbReference>
<comment type="catalytic activity">
    <reaction evidence="11">
        <text>L-tyrosyl-[protein] + bromide + H2O2 + H(+) = 3-bromo-L-tyrosyl-[protein] + 2 H2O</text>
        <dbReference type="Rhea" id="RHEA:69360"/>
        <dbReference type="Rhea" id="RHEA-COMP:10136"/>
        <dbReference type="Rhea" id="RHEA-COMP:17686"/>
        <dbReference type="ChEBI" id="CHEBI:15377"/>
        <dbReference type="ChEBI" id="CHEBI:15378"/>
        <dbReference type="ChEBI" id="CHEBI:15858"/>
        <dbReference type="ChEBI" id="CHEBI:16240"/>
        <dbReference type="ChEBI" id="CHEBI:46858"/>
        <dbReference type="ChEBI" id="CHEBI:183512"/>
    </reaction>
    <physiologicalReaction direction="left-to-right" evidence="11">
        <dbReference type="Rhea" id="RHEA:69361"/>
    </physiologicalReaction>
</comment>
<feature type="domain" description="Ig-like" evidence="14">
    <location>
        <begin position="304"/>
        <end position="407"/>
    </location>
</feature>
<evidence type="ECO:0000256" key="2">
    <source>
        <dbReference type="ARBA" id="ARBA00022559"/>
    </source>
</evidence>
<dbReference type="PANTHER" id="PTHR11475">
    <property type="entry name" value="OXIDASE/PEROXIDASE"/>
    <property type="match status" value="1"/>
</dbReference>
<comment type="catalytic activity">
    <reaction evidence="9">
        <text>L-lysyl-[collagen] + L-methionyl-[collagen] + H2O2 = [collagen]-L-lysyl-N-S-L-methionyl-[collagen] + 2 H2O + H(+)</text>
        <dbReference type="Rhea" id="RHEA:66020"/>
        <dbReference type="Rhea" id="RHEA-COMP:12751"/>
        <dbReference type="Rhea" id="RHEA-COMP:16949"/>
        <dbReference type="Rhea" id="RHEA-COMP:16951"/>
        <dbReference type="ChEBI" id="CHEBI:15377"/>
        <dbReference type="ChEBI" id="CHEBI:15378"/>
        <dbReference type="ChEBI" id="CHEBI:16044"/>
        <dbReference type="ChEBI" id="CHEBI:16240"/>
        <dbReference type="ChEBI" id="CHEBI:29969"/>
        <dbReference type="ChEBI" id="CHEBI:166867"/>
    </reaction>
    <physiologicalReaction direction="left-to-right" evidence="9">
        <dbReference type="Rhea" id="RHEA:66021"/>
    </physiologicalReaction>
</comment>
<comment type="catalytic activity">
    <reaction evidence="12">
        <text>hypobromite + L-tyrosyl-[protein] + H(+) = 3-bromo-L-tyrosyl-[protein] + H2O</text>
        <dbReference type="Rhea" id="RHEA:69356"/>
        <dbReference type="Rhea" id="RHEA-COMP:10136"/>
        <dbReference type="Rhea" id="RHEA-COMP:17686"/>
        <dbReference type="ChEBI" id="CHEBI:15377"/>
        <dbReference type="ChEBI" id="CHEBI:15378"/>
        <dbReference type="ChEBI" id="CHEBI:29250"/>
        <dbReference type="ChEBI" id="CHEBI:46858"/>
        <dbReference type="ChEBI" id="CHEBI:183512"/>
    </reaction>
    <physiologicalReaction direction="left-to-right" evidence="12">
        <dbReference type="Rhea" id="RHEA:69357"/>
    </physiologicalReaction>
</comment>
<dbReference type="Gene3D" id="3.80.10.10">
    <property type="entry name" value="Ribonuclease Inhibitor"/>
    <property type="match status" value="2"/>
</dbReference>
<evidence type="ECO:0000256" key="12">
    <source>
        <dbReference type="ARBA" id="ARBA00049501"/>
    </source>
</evidence>
<feature type="domain" description="Ig-like" evidence="14">
    <location>
        <begin position="410"/>
        <end position="501"/>
    </location>
</feature>